<evidence type="ECO:0000313" key="2">
    <source>
        <dbReference type="Proteomes" id="UP001144352"/>
    </source>
</evidence>
<dbReference type="Pfam" id="PF03692">
    <property type="entry name" value="CxxCxxCC"/>
    <property type="match status" value="1"/>
</dbReference>
<keyword evidence="2" id="KW-1185">Reference proteome</keyword>
<evidence type="ECO:0000313" key="1">
    <source>
        <dbReference type="EMBL" id="GLI40116.1"/>
    </source>
</evidence>
<organism evidence="1 2">
    <name type="scientific">Geobacter hydrogenophilus</name>
    <dbReference type="NCBI Taxonomy" id="40983"/>
    <lineage>
        <taxon>Bacteria</taxon>
        <taxon>Pseudomonadati</taxon>
        <taxon>Thermodesulfobacteriota</taxon>
        <taxon>Desulfuromonadia</taxon>
        <taxon>Geobacterales</taxon>
        <taxon>Geobacteraceae</taxon>
        <taxon>Geobacter</taxon>
    </lineage>
</organism>
<protein>
    <submittedName>
        <fullName evidence="1">Zinc/iron-chelating domain-containing protein</fullName>
    </submittedName>
</protein>
<sequence>MRMPWIDHTRVKRHGLLLEQPADDPAPCRKCGGACCRAFPSVSLSWEEYERLRALGASRLHFSLAGHHLLIIENGCEFLVAGRCTIYADRPDVCRRFICTTD</sequence>
<dbReference type="InterPro" id="IPR005358">
    <property type="entry name" value="Puta_zinc/iron-chelating_dom"/>
</dbReference>
<dbReference type="AlphaFoldDB" id="A0A9W6G415"/>
<name>A0A9W6G415_9BACT</name>
<comment type="caution">
    <text evidence="1">The sequence shown here is derived from an EMBL/GenBank/DDBJ whole genome shotgun (WGS) entry which is preliminary data.</text>
</comment>
<dbReference type="RefSeq" id="WP_214184930.1">
    <property type="nucleotide sequence ID" value="NZ_BSDS01000002.1"/>
</dbReference>
<dbReference type="EMBL" id="BSDS01000002">
    <property type="protein sequence ID" value="GLI40116.1"/>
    <property type="molecule type" value="Genomic_DNA"/>
</dbReference>
<reference evidence="1" key="1">
    <citation type="submission" date="2022-12" db="EMBL/GenBank/DDBJ databases">
        <title>Reference genome sequencing for broad-spectrum identification of bacterial and archaeal isolates by mass spectrometry.</title>
        <authorList>
            <person name="Sekiguchi Y."/>
            <person name="Tourlousse D.M."/>
        </authorList>
    </citation>
    <scope>NUCLEOTIDE SEQUENCE</scope>
    <source>
        <strain evidence="1">H2</strain>
    </source>
</reference>
<dbReference type="Proteomes" id="UP001144352">
    <property type="component" value="Unassembled WGS sequence"/>
</dbReference>
<gene>
    <name evidence="1" type="ORF">GHYDROH2_36170</name>
</gene>
<accession>A0A9W6G415</accession>
<proteinExistence type="predicted"/>